<dbReference type="Proteomes" id="UP001295444">
    <property type="component" value="Chromosome 01"/>
</dbReference>
<gene>
    <name evidence="1" type="ORF">PECUL_23A017199</name>
</gene>
<dbReference type="InterPro" id="IPR042756">
    <property type="entry name" value="Sel-1L3"/>
</dbReference>
<sequence length="313" mass="35506">MLLDHPTVYAHKYLCPSLMLCSSSFPANVLLDDTVGRLYLGGSPYVQGMSGFFGPSVYHRNRLKPVYKATPPRLIEDLHLPQWHQVCHEFHQECTSKFQRFLSLSRSEQSTGACSDIYNEYVARTPVGSKGVRKRGGESPDFGWLGKALYTLYMRKVSAPDGLSRIRGSMNLLLQAGCLGYYPALHLASTLYQTGFGMRIDTAKALKLKLLSAQKDERLSQMSLGHKHHFGVDNYPVDYDVSYAYYSNVALQTITDRMQPSKDQAFVEFIRLIDEDVLKHQTKEDDDLFMWLRFQAKQGVASAQVQNDFCFSL</sequence>
<organism evidence="1 2">
    <name type="scientific">Pelobates cultripes</name>
    <name type="common">Western spadefoot toad</name>
    <dbReference type="NCBI Taxonomy" id="61616"/>
    <lineage>
        <taxon>Eukaryota</taxon>
        <taxon>Metazoa</taxon>
        <taxon>Chordata</taxon>
        <taxon>Craniata</taxon>
        <taxon>Vertebrata</taxon>
        <taxon>Euteleostomi</taxon>
        <taxon>Amphibia</taxon>
        <taxon>Batrachia</taxon>
        <taxon>Anura</taxon>
        <taxon>Pelobatoidea</taxon>
        <taxon>Pelobatidae</taxon>
        <taxon>Pelobates</taxon>
    </lineage>
</organism>
<proteinExistence type="predicted"/>
<evidence type="ECO:0000313" key="2">
    <source>
        <dbReference type="Proteomes" id="UP001295444"/>
    </source>
</evidence>
<evidence type="ECO:0000313" key="1">
    <source>
        <dbReference type="EMBL" id="CAH2226037.1"/>
    </source>
</evidence>
<protein>
    <submittedName>
        <fullName evidence="1">Sel-1 homolog 3-like</fullName>
    </submittedName>
</protein>
<dbReference type="PANTHER" id="PTHR44444:SF4">
    <property type="entry name" value="PROTEIN SEL-1 HOMOLOG 3 ISOFORM X1"/>
    <property type="match status" value="1"/>
</dbReference>
<reference evidence="1" key="1">
    <citation type="submission" date="2022-03" db="EMBL/GenBank/DDBJ databases">
        <authorList>
            <person name="Alioto T."/>
            <person name="Alioto T."/>
            <person name="Gomez Garrido J."/>
        </authorList>
    </citation>
    <scope>NUCLEOTIDE SEQUENCE</scope>
</reference>
<dbReference type="SUPFAM" id="SSF81901">
    <property type="entry name" value="HCP-like"/>
    <property type="match status" value="1"/>
</dbReference>
<dbReference type="AlphaFoldDB" id="A0AAD1R903"/>
<accession>A0AAD1R903</accession>
<keyword evidence="2" id="KW-1185">Reference proteome</keyword>
<dbReference type="PANTHER" id="PTHR44444">
    <property type="entry name" value="PROTEIN SEL-1 HOMOLOG 3"/>
    <property type="match status" value="1"/>
</dbReference>
<dbReference type="InterPro" id="IPR011990">
    <property type="entry name" value="TPR-like_helical_dom_sf"/>
</dbReference>
<name>A0AAD1R903_PELCU</name>
<dbReference type="EMBL" id="OW240912">
    <property type="protein sequence ID" value="CAH2226037.1"/>
    <property type="molecule type" value="Genomic_DNA"/>
</dbReference>
<dbReference type="Gene3D" id="1.25.40.10">
    <property type="entry name" value="Tetratricopeptide repeat domain"/>
    <property type="match status" value="1"/>
</dbReference>